<evidence type="ECO:0000256" key="1">
    <source>
        <dbReference type="ARBA" id="ARBA00004496"/>
    </source>
</evidence>
<sequence>MTTFNKKQKIGRIAGTFSKAKEILKEFEVDFCCGGDRLLEVALVKQNIDENAIISRLNAEYDKFIASMEKETNWREASLADLIQYIEDKHHTFMKQELPVTDAYLKKILAVHFEENGEMLLQLNKMFSALKAELEEHLIKEEVSLFPLIKKYEQDPTQENLDKVFKVMEETESEHDAAGDILKAMRKITEGYKVPEDTCPTFETTYAKIKAIENDLFNHIHLENNVLFDRLK</sequence>
<evidence type="ECO:0000256" key="4">
    <source>
        <dbReference type="ARBA" id="ARBA00023004"/>
    </source>
</evidence>
<dbReference type="InterPro" id="IPR012312">
    <property type="entry name" value="Hemerythrin-like"/>
</dbReference>
<dbReference type="EMBL" id="CP058559">
    <property type="protein sequence ID" value="QNO13927.1"/>
    <property type="molecule type" value="Genomic_DNA"/>
</dbReference>
<accession>A0A7G9W5G5</accession>
<dbReference type="RefSeq" id="WP_213167591.1">
    <property type="nucleotide sequence ID" value="NZ_CP058559.1"/>
</dbReference>
<gene>
    <name evidence="6" type="primary">ric</name>
    <name evidence="6" type="ORF">HYG86_03655</name>
</gene>
<dbReference type="Proteomes" id="UP000516160">
    <property type="component" value="Chromosome"/>
</dbReference>
<protein>
    <submittedName>
        <fullName evidence="6">Iron-sulfur cluster repair di-iron protein</fullName>
    </submittedName>
</protein>
<keyword evidence="2" id="KW-0963">Cytoplasm</keyword>
<proteinExistence type="predicted"/>
<evidence type="ECO:0000313" key="7">
    <source>
        <dbReference type="Proteomes" id="UP000516160"/>
    </source>
</evidence>
<evidence type="ECO:0000259" key="5">
    <source>
        <dbReference type="Pfam" id="PF01814"/>
    </source>
</evidence>
<feature type="domain" description="Hemerythrin-like" evidence="5">
    <location>
        <begin position="87"/>
        <end position="231"/>
    </location>
</feature>
<dbReference type="PANTHER" id="PTHR36438:SF1">
    <property type="entry name" value="IRON-SULFUR CLUSTER REPAIR PROTEIN YTFE"/>
    <property type="match status" value="1"/>
</dbReference>
<evidence type="ECO:0000256" key="3">
    <source>
        <dbReference type="ARBA" id="ARBA00022723"/>
    </source>
</evidence>
<keyword evidence="3" id="KW-0479">Metal-binding</keyword>
<comment type="subcellular location">
    <subcellularLocation>
        <location evidence="1">Cytoplasm</location>
    </subcellularLocation>
</comment>
<dbReference type="PANTHER" id="PTHR36438">
    <property type="entry name" value="IRON-SULFUR CLUSTER REPAIR PROTEIN YTFE"/>
    <property type="match status" value="1"/>
</dbReference>
<dbReference type="NCBIfam" id="TIGR03652">
    <property type="entry name" value="FeS_repair_RIC"/>
    <property type="match status" value="1"/>
</dbReference>
<dbReference type="Pfam" id="PF01814">
    <property type="entry name" value="Hemerythrin"/>
    <property type="match status" value="1"/>
</dbReference>
<dbReference type="Pfam" id="PF04405">
    <property type="entry name" value="ScdA_N"/>
    <property type="match status" value="1"/>
</dbReference>
<evidence type="ECO:0000313" key="6">
    <source>
        <dbReference type="EMBL" id="QNO13927.1"/>
    </source>
</evidence>
<name>A0A7G9W5G5_ALKCA</name>
<dbReference type="KEGG" id="acae:HYG86_03655"/>
<dbReference type="Gene3D" id="1.20.120.520">
    <property type="entry name" value="nmb1532 protein domain like"/>
    <property type="match status" value="1"/>
</dbReference>
<keyword evidence="4" id="KW-0408">Iron</keyword>
<dbReference type="GO" id="GO:0005737">
    <property type="term" value="C:cytoplasm"/>
    <property type="evidence" value="ECO:0007669"/>
    <property type="project" value="UniProtKB-SubCell"/>
</dbReference>
<organism evidence="6 7">
    <name type="scientific">Alkalicella caledoniensis</name>
    <dbReference type="NCBI Taxonomy" id="2731377"/>
    <lineage>
        <taxon>Bacteria</taxon>
        <taxon>Bacillati</taxon>
        <taxon>Bacillota</taxon>
        <taxon>Clostridia</taxon>
        <taxon>Eubacteriales</taxon>
        <taxon>Proteinivoracaceae</taxon>
        <taxon>Alkalicella</taxon>
    </lineage>
</organism>
<dbReference type="GO" id="GO:0046872">
    <property type="term" value="F:metal ion binding"/>
    <property type="evidence" value="ECO:0007669"/>
    <property type="project" value="UniProtKB-KW"/>
</dbReference>
<dbReference type="InterPro" id="IPR019903">
    <property type="entry name" value="RIC_family"/>
</dbReference>
<reference evidence="6 7" key="1">
    <citation type="submission" date="2020-07" db="EMBL/GenBank/DDBJ databases">
        <title>Alkalicella. sp. LB2 genome.</title>
        <authorList>
            <person name="Postec A."/>
            <person name="Quemeneur M."/>
        </authorList>
    </citation>
    <scope>NUCLEOTIDE SEQUENCE [LARGE SCALE GENOMIC DNA]</scope>
    <source>
        <strain evidence="6 7">LB2</strain>
    </source>
</reference>
<evidence type="ECO:0000256" key="2">
    <source>
        <dbReference type="ARBA" id="ARBA00022490"/>
    </source>
</evidence>
<keyword evidence="7" id="KW-1185">Reference proteome</keyword>
<dbReference type="AlphaFoldDB" id="A0A7G9W5G5"/>